<dbReference type="Proteomes" id="UP000026962">
    <property type="component" value="Chromosome 10"/>
</dbReference>
<feature type="compositionally biased region" description="Basic and acidic residues" evidence="1">
    <location>
        <begin position="58"/>
        <end position="68"/>
    </location>
</feature>
<feature type="compositionally biased region" description="Polar residues" evidence="1">
    <location>
        <begin position="14"/>
        <end position="23"/>
    </location>
</feature>
<dbReference type="Gramene" id="OPUNC10G03080.1">
    <property type="protein sequence ID" value="OPUNC10G03080.1"/>
    <property type="gene ID" value="OPUNC10G03080"/>
</dbReference>
<feature type="region of interest" description="Disordered" evidence="1">
    <location>
        <begin position="56"/>
        <end position="77"/>
    </location>
</feature>
<protein>
    <submittedName>
        <fullName evidence="2">Uncharacterized protein</fullName>
    </submittedName>
</protein>
<name>A0A0E0M5V1_ORYPU</name>
<reference evidence="2" key="1">
    <citation type="submission" date="2015-04" db="UniProtKB">
        <authorList>
            <consortium name="EnsemblPlants"/>
        </authorList>
    </citation>
    <scope>IDENTIFICATION</scope>
</reference>
<accession>A0A0E0M5V1</accession>
<evidence type="ECO:0000256" key="1">
    <source>
        <dbReference type="SAM" id="MobiDB-lite"/>
    </source>
</evidence>
<organism evidence="2">
    <name type="scientific">Oryza punctata</name>
    <name type="common">Red rice</name>
    <dbReference type="NCBI Taxonomy" id="4537"/>
    <lineage>
        <taxon>Eukaryota</taxon>
        <taxon>Viridiplantae</taxon>
        <taxon>Streptophyta</taxon>
        <taxon>Embryophyta</taxon>
        <taxon>Tracheophyta</taxon>
        <taxon>Spermatophyta</taxon>
        <taxon>Magnoliopsida</taxon>
        <taxon>Liliopsida</taxon>
        <taxon>Poales</taxon>
        <taxon>Poaceae</taxon>
        <taxon>BOP clade</taxon>
        <taxon>Oryzoideae</taxon>
        <taxon>Oryzeae</taxon>
        <taxon>Oryzinae</taxon>
        <taxon>Oryza</taxon>
    </lineage>
</organism>
<keyword evidence="3" id="KW-1185">Reference proteome</keyword>
<proteinExistence type="predicted"/>
<sequence length="133" mass="14310">MTYEVKSLIDQGDLPNNNSTQHRAASAIGGGGDLGGVARGSGVEWRRPRAIWMGAGVGEEKGNEEGNSARRQHKAHRCWRRLQEDSMTTTGLLGKRQRQLVVFIWEMDLGLAAVLEGGSSGYDGVSRQDSAGA</sequence>
<evidence type="ECO:0000313" key="2">
    <source>
        <dbReference type="EnsemblPlants" id="OPUNC10G03080.1"/>
    </source>
</evidence>
<feature type="region of interest" description="Disordered" evidence="1">
    <location>
        <begin position="1"/>
        <end position="33"/>
    </location>
</feature>
<dbReference type="EnsemblPlants" id="OPUNC10G03080.1">
    <property type="protein sequence ID" value="OPUNC10G03080.1"/>
    <property type="gene ID" value="OPUNC10G03080"/>
</dbReference>
<evidence type="ECO:0000313" key="3">
    <source>
        <dbReference type="Proteomes" id="UP000026962"/>
    </source>
</evidence>
<reference evidence="2" key="2">
    <citation type="submission" date="2018-05" db="EMBL/GenBank/DDBJ databases">
        <title>OpunRS2 (Oryza punctata Reference Sequence Version 2).</title>
        <authorList>
            <person name="Zhang J."/>
            <person name="Kudrna D."/>
            <person name="Lee S."/>
            <person name="Talag J."/>
            <person name="Welchert J."/>
            <person name="Wing R.A."/>
        </authorList>
    </citation>
    <scope>NUCLEOTIDE SEQUENCE [LARGE SCALE GENOMIC DNA]</scope>
</reference>
<dbReference type="AlphaFoldDB" id="A0A0E0M5V1"/>
<dbReference type="HOGENOM" id="CLU_1910051_0_0_1"/>